<comment type="caution">
    <text evidence="2">The sequence shown here is derived from an EMBL/GenBank/DDBJ whole genome shotgun (WGS) entry which is preliminary data.</text>
</comment>
<feature type="domain" description="Amidohydrolase-related" evidence="1">
    <location>
        <begin position="70"/>
        <end position="406"/>
    </location>
</feature>
<dbReference type="InterPro" id="IPR051781">
    <property type="entry name" value="Metallo-dep_Hydrolase"/>
</dbReference>
<dbReference type="Pfam" id="PF01979">
    <property type="entry name" value="Amidohydro_1"/>
    <property type="match status" value="1"/>
</dbReference>
<proteinExistence type="predicted"/>
<dbReference type="Gene3D" id="3.20.20.140">
    <property type="entry name" value="Metal-dependent hydrolases"/>
    <property type="match status" value="1"/>
</dbReference>
<organism evidence="2 3">
    <name type="scientific">Longimycelium tulufanense</name>
    <dbReference type="NCBI Taxonomy" id="907463"/>
    <lineage>
        <taxon>Bacteria</taxon>
        <taxon>Bacillati</taxon>
        <taxon>Actinomycetota</taxon>
        <taxon>Actinomycetes</taxon>
        <taxon>Pseudonocardiales</taxon>
        <taxon>Pseudonocardiaceae</taxon>
        <taxon>Longimycelium</taxon>
    </lineage>
</organism>
<evidence type="ECO:0000313" key="3">
    <source>
        <dbReference type="Proteomes" id="UP000637578"/>
    </source>
</evidence>
<reference evidence="2" key="2">
    <citation type="submission" date="2020-09" db="EMBL/GenBank/DDBJ databases">
        <authorList>
            <person name="Sun Q."/>
            <person name="Zhou Y."/>
        </authorList>
    </citation>
    <scope>NUCLEOTIDE SEQUENCE</scope>
    <source>
        <strain evidence="2">CGMCC 4.5737</strain>
    </source>
</reference>
<reference evidence="2" key="1">
    <citation type="journal article" date="2014" name="Int. J. Syst. Evol. Microbiol.">
        <title>Complete genome sequence of Corynebacterium casei LMG S-19264T (=DSM 44701T), isolated from a smear-ripened cheese.</title>
        <authorList>
            <consortium name="US DOE Joint Genome Institute (JGI-PGF)"/>
            <person name="Walter F."/>
            <person name="Albersmeier A."/>
            <person name="Kalinowski J."/>
            <person name="Ruckert C."/>
        </authorList>
    </citation>
    <scope>NUCLEOTIDE SEQUENCE</scope>
    <source>
        <strain evidence="2">CGMCC 4.5737</strain>
    </source>
</reference>
<dbReference type="AlphaFoldDB" id="A0A8J3CK23"/>
<dbReference type="SUPFAM" id="SSF51556">
    <property type="entry name" value="Metallo-dependent hydrolases"/>
    <property type="match status" value="1"/>
</dbReference>
<dbReference type="Gene3D" id="2.30.40.10">
    <property type="entry name" value="Urease, subunit C, domain 1"/>
    <property type="match status" value="1"/>
</dbReference>
<evidence type="ECO:0000313" key="2">
    <source>
        <dbReference type="EMBL" id="GGM79163.1"/>
    </source>
</evidence>
<dbReference type="InterPro" id="IPR032466">
    <property type="entry name" value="Metal_Hydrolase"/>
</dbReference>
<evidence type="ECO:0000259" key="1">
    <source>
        <dbReference type="Pfam" id="PF01979"/>
    </source>
</evidence>
<dbReference type="InterPro" id="IPR011059">
    <property type="entry name" value="Metal-dep_hydrolase_composite"/>
</dbReference>
<gene>
    <name evidence="2" type="ORF">GCM10012275_57210</name>
</gene>
<dbReference type="SUPFAM" id="SSF51338">
    <property type="entry name" value="Composite domain of metallo-dependent hydrolases"/>
    <property type="match status" value="1"/>
</dbReference>
<accession>A0A8J3CK23</accession>
<name>A0A8J3CK23_9PSEU</name>
<dbReference type="InterPro" id="IPR006680">
    <property type="entry name" value="Amidohydro-rel"/>
</dbReference>
<dbReference type="EMBL" id="BMMK01000043">
    <property type="protein sequence ID" value="GGM79163.1"/>
    <property type="molecule type" value="Genomic_DNA"/>
</dbReference>
<dbReference type="RefSeq" id="WP_229686825.1">
    <property type="nucleotide sequence ID" value="NZ_BMMK01000043.1"/>
</dbReference>
<protein>
    <recommendedName>
        <fullName evidence="1">Amidohydrolase-related domain-containing protein</fullName>
    </recommendedName>
</protein>
<keyword evidence="3" id="KW-1185">Reference proteome</keyword>
<dbReference type="Proteomes" id="UP000637578">
    <property type="component" value="Unassembled WGS sequence"/>
</dbReference>
<dbReference type="GO" id="GO:0016810">
    <property type="term" value="F:hydrolase activity, acting on carbon-nitrogen (but not peptide) bonds"/>
    <property type="evidence" value="ECO:0007669"/>
    <property type="project" value="InterPro"/>
</dbReference>
<dbReference type="PANTHER" id="PTHR43135:SF3">
    <property type="entry name" value="ALPHA-D-RIBOSE 1-METHYLPHOSPHONATE 5-TRIPHOSPHATE DIPHOSPHATASE"/>
    <property type="match status" value="1"/>
</dbReference>
<sequence>MTHSDKEDNPPGGAADGSMWGLRAARLFDGVTLRPGRPLVVIRAGRIVDVDLSGIRPSADLHVVDLGDVTLLPGLVDSHVHLAFDPHGHPFEQLRQEDDATVLDRMRTHARQALRAGITTVRDLGDRNYLGLSLRAEYESGADVGPELLLAGPPITRTGGHCWFLGGEADGVDGVRAAVAERVARGMDAIKVMATGGVLTPGWSPFESQYGLAELRAVVETAHEAGRPVCAHAHSGGGIADAVAAGVDVIEHGFFLRLHDGQGDAEPDWRTVAAMVEAGVLVSTTTARRPEEKMPALVAKVRDNFGKMQREGLRLVCSSDAGVGPLKTHDCLPYGVIDFGALLGFAHAEAIAAATSVAAQACGVADRKGRVAPGYDADVLAVAGNPLERLEALLEVRAVFRAGRRVR</sequence>
<dbReference type="PANTHER" id="PTHR43135">
    <property type="entry name" value="ALPHA-D-RIBOSE 1-METHYLPHOSPHONATE 5-TRIPHOSPHATE DIPHOSPHATASE"/>
    <property type="match status" value="1"/>
</dbReference>